<keyword evidence="1" id="KW-0732">Signal</keyword>
<dbReference type="PROSITE" id="PS51257">
    <property type="entry name" value="PROKAR_LIPOPROTEIN"/>
    <property type="match status" value="1"/>
</dbReference>
<sequence length="130" mass="15200">MLAGRWMRRCAMVALSAVLSFGCISQEEQQPDDRLVGTKWEARDYPYEEKTGVAPAYNIYEFICPRQVEQYVVQDGHVVEAIGTYAYELAYPRLTIHKETYDVEFEFRNTRSMVRLEGAAEDAYHEYLRQ</sequence>
<feature type="signal peptide" evidence="1">
    <location>
        <begin position="1"/>
        <end position="25"/>
    </location>
</feature>
<evidence type="ECO:0000256" key="1">
    <source>
        <dbReference type="SAM" id="SignalP"/>
    </source>
</evidence>
<comment type="caution">
    <text evidence="2">The sequence shown here is derived from an EMBL/GenBank/DDBJ whole genome shotgun (WGS) entry which is preliminary data.</text>
</comment>
<proteinExistence type="predicted"/>
<dbReference type="Proteomes" id="UP000824014">
    <property type="component" value="Unassembled WGS sequence"/>
</dbReference>
<feature type="chain" id="PRO_5039240650" description="Lipoprotein" evidence="1">
    <location>
        <begin position="26"/>
        <end position="130"/>
    </location>
</feature>
<accession>A0A9D2ILX0</accession>
<protein>
    <recommendedName>
        <fullName evidence="4">Lipoprotein</fullName>
    </recommendedName>
</protein>
<evidence type="ECO:0000313" key="2">
    <source>
        <dbReference type="EMBL" id="HIZ15002.1"/>
    </source>
</evidence>
<name>A0A9D2ILX0_9BACT</name>
<evidence type="ECO:0000313" key="3">
    <source>
        <dbReference type="Proteomes" id="UP000824014"/>
    </source>
</evidence>
<evidence type="ECO:0008006" key="4">
    <source>
        <dbReference type="Google" id="ProtNLM"/>
    </source>
</evidence>
<dbReference type="EMBL" id="DXCC01000010">
    <property type="protein sequence ID" value="HIZ15002.1"/>
    <property type="molecule type" value="Genomic_DNA"/>
</dbReference>
<organism evidence="2 3">
    <name type="scientific">Candidatus Tidjanibacter faecipullorum</name>
    <dbReference type="NCBI Taxonomy" id="2838766"/>
    <lineage>
        <taxon>Bacteria</taxon>
        <taxon>Pseudomonadati</taxon>
        <taxon>Bacteroidota</taxon>
        <taxon>Bacteroidia</taxon>
        <taxon>Bacteroidales</taxon>
        <taxon>Rikenellaceae</taxon>
        <taxon>Tidjanibacter</taxon>
    </lineage>
</organism>
<reference evidence="2" key="1">
    <citation type="journal article" date="2021" name="PeerJ">
        <title>Extensive microbial diversity within the chicken gut microbiome revealed by metagenomics and culture.</title>
        <authorList>
            <person name="Gilroy R."/>
            <person name="Ravi A."/>
            <person name="Getino M."/>
            <person name="Pursley I."/>
            <person name="Horton D.L."/>
            <person name="Alikhan N.F."/>
            <person name="Baker D."/>
            <person name="Gharbi K."/>
            <person name="Hall N."/>
            <person name="Watson M."/>
            <person name="Adriaenssens E.M."/>
            <person name="Foster-Nyarko E."/>
            <person name="Jarju S."/>
            <person name="Secka A."/>
            <person name="Antonio M."/>
            <person name="Oren A."/>
            <person name="Chaudhuri R.R."/>
            <person name="La Ragione R."/>
            <person name="Hildebrand F."/>
            <person name="Pallen M.J."/>
        </authorList>
    </citation>
    <scope>NUCLEOTIDE SEQUENCE</scope>
    <source>
        <strain evidence="2">ChiHjej11B10-19426</strain>
    </source>
</reference>
<dbReference type="AlphaFoldDB" id="A0A9D2ILX0"/>
<reference evidence="2" key="2">
    <citation type="submission" date="2021-04" db="EMBL/GenBank/DDBJ databases">
        <authorList>
            <person name="Gilroy R."/>
        </authorList>
    </citation>
    <scope>NUCLEOTIDE SEQUENCE</scope>
    <source>
        <strain evidence="2">ChiHjej11B10-19426</strain>
    </source>
</reference>
<gene>
    <name evidence="2" type="ORF">H9816_03705</name>
</gene>